<comment type="catalytic activity">
    <reaction evidence="2 18 19">
        <text>(6R)-NADPHX = (6S)-NADPHX</text>
        <dbReference type="Rhea" id="RHEA:32227"/>
        <dbReference type="ChEBI" id="CHEBI:64076"/>
        <dbReference type="ChEBI" id="CHEBI:64077"/>
        <dbReference type="EC" id="5.1.99.6"/>
    </reaction>
</comment>
<comment type="cofactor">
    <cofactor evidence="17">
        <name>Mg(2+)</name>
        <dbReference type="ChEBI" id="CHEBI:18420"/>
    </cofactor>
</comment>
<dbReference type="InterPro" id="IPR030677">
    <property type="entry name" value="Nnr"/>
</dbReference>
<dbReference type="PROSITE" id="PS51383">
    <property type="entry name" value="YJEF_C_3"/>
    <property type="match status" value="1"/>
</dbReference>
<evidence type="ECO:0000256" key="5">
    <source>
        <dbReference type="ARBA" id="ARBA00022723"/>
    </source>
</evidence>
<dbReference type="RefSeq" id="WP_342158959.1">
    <property type="nucleotide sequence ID" value="NZ_JBCDNA010000001.1"/>
</dbReference>
<evidence type="ECO:0000256" key="2">
    <source>
        <dbReference type="ARBA" id="ARBA00000909"/>
    </source>
</evidence>
<evidence type="ECO:0000256" key="11">
    <source>
        <dbReference type="ARBA" id="ARBA00023235"/>
    </source>
</evidence>
<dbReference type="EC" id="4.2.1.136" evidence="19"/>
<feature type="binding site" evidence="17">
    <location>
        <position position="262"/>
    </location>
    <ligand>
        <name>(6S)-NADPHX</name>
        <dbReference type="ChEBI" id="CHEBI:64076"/>
    </ligand>
</feature>
<keyword evidence="11 18" id="KW-0413">Isomerase</keyword>
<evidence type="ECO:0000256" key="16">
    <source>
        <dbReference type="ARBA" id="ARBA00049209"/>
    </source>
</evidence>
<comment type="similarity">
    <text evidence="4 19">In the C-terminal section; belongs to the NnrD/CARKD family.</text>
</comment>
<comment type="function">
    <text evidence="17">Catalyzes the dehydration of the S-form of NAD(P)HX at the expense of ADP, which is converted to AMP. Together with NAD(P)HX epimerase, which catalyzes the epimerization of the S- and R-forms, the enzyme allows the repair of both epimers of NAD(P)HX, a damaged form of NAD(P)H that is a result of enzymatic or heat-dependent hydration.</text>
</comment>
<dbReference type="Gene3D" id="3.40.1190.20">
    <property type="match status" value="1"/>
</dbReference>
<comment type="caution">
    <text evidence="22">The sequence shown here is derived from an EMBL/GenBank/DDBJ whole genome shotgun (WGS) entry which is preliminary data.</text>
</comment>
<keyword evidence="23" id="KW-1185">Reference proteome</keyword>
<evidence type="ECO:0000256" key="14">
    <source>
        <dbReference type="ARBA" id="ARBA00025153"/>
    </source>
</evidence>
<evidence type="ECO:0000256" key="1">
    <source>
        <dbReference type="ARBA" id="ARBA00000013"/>
    </source>
</evidence>
<dbReference type="InterPro" id="IPR000631">
    <property type="entry name" value="CARKD"/>
</dbReference>
<evidence type="ECO:0000313" key="22">
    <source>
        <dbReference type="EMBL" id="MEL4455175.1"/>
    </source>
</evidence>
<comment type="similarity">
    <text evidence="3 19">In the N-terminal section; belongs to the NnrE/AIBP family.</text>
</comment>
<dbReference type="HAMAP" id="MF_01965">
    <property type="entry name" value="NADHX_dehydratase"/>
    <property type="match status" value="1"/>
</dbReference>
<comment type="subunit">
    <text evidence="17">Homotetramer.</text>
</comment>
<feature type="binding site" evidence="18">
    <location>
        <begin position="130"/>
        <end position="136"/>
    </location>
    <ligand>
        <name>(6S)-NADPHX</name>
        <dbReference type="ChEBI" id="CHEBI:64076"/>
    </ligand>
</feature>
<comment type="function">
    <text evidence="18">Catalyzes the epimerization of the S- and R-forms of NAD(P)HX, a damaged form of NAD(P)H that is a result of enzymatic or heat-dependent hydration. This is a prerequisite for the S-specific NAD(P)H-hydrate dehydratase to allow the repair of both epimers of NAD(P)HX.</text>
</comment>
<dbReference type="Pfam" id="PF03853">
    <property type="entry name" value="YjeF_N"/>
    <property type="match status" value="1"/>
</dbReference>
<dbReference type="Gene3D" id="3.40.50.10260">
    <property type="entry name" value="YjeF N-terminal domain"/>
    <property type="match status" value="1"/>
</dbReference>
<dbReference type="EMBL" id="JBCDNA010000001">
    <property type="protein sequence ID" value="MEL4455175.1"/>
    <property type="molecule type" value="Genomic_DNA"/>
</dbReference>
<keyword evidence="12 17" id="KW-0456">Lyase</keyword>
<dbReference type="PIRSF" id="PIRSF017184">
    <property type="entry name" value="Nnr"/>
    <property type="match status" value="1"/>
</dbReference>
<evidence type="ECO:0000256" key="13">
    <source>
        <dbReference type="ARBA" id="ARBA00023268"/>
    </source>
</evidence>
<dbReference type="InterPro" id="IPR036652">
    <property type="entry name" value="YjeF_N_dom_sf"/>
</dbReference>
<dbReference type="PROSITE" id="PS01050">
    <property type="entry name" value="YJEF_C_2"/>
    <property type="match status" value="1"/>
</dbReference>
<evidence type="ECO:0000256" key="3">
    <source>
        <dbReference type="ARBA" id="ARBA00006001"/>
    </source>
</evidence>
<feature type="binding site" evidence="17">
    <location>
        <position position="324"/>
    </location>
    <ligand>
        <name>(6S)-NADPHX</name>
        <dbReference type="ChEBI" id="CHEBI:64076"/>
    </ligand>
</feature>
<evidence type="ECO:0000256" key="4">
    <source>
        <dbReference type="ARBA" id="ARBA00009524"/>
    </source>
</evidence>
<dbReference type="SUPFAM" id="SSF53613">
    <property type="entry name" value="Ribokinase-like"/>
    <property type="match status" value="1"/>
</dbReference>
<feature type="binding site" evidence="18">
    <location>
        <begin position="58"/>
        <end position="62"/>
    </location>
    <ligand>
        <name>(6S)-NADPHX</name>
        <dbReference type="ChEBI" id="CHEBI:64076"/>
    </ligand>
</feature>
<evidence type="ECO:0000256" key="19">
    <source>
        <dbReference type="PIRNR" id="PIRNR017184"/>
    </source>
</evidence>
<comment type="cofactor">
    <cofactor evidence="18 19">
        <name>K(+)</name>
        <dbReference type="ChEBI" id="CHEBI:29103"/>
    </cofactor>
    <text evidence="18 19">Binds 1 potassium ion per subunit.</text>
</comment>
<sequence>MKILSAKQIYEADRATIKSQAISSTELMERAAFACYEWIIKRFPDRSRLFHVCCGMGNNGGDGLVVSRLLLENGFRVHTHLINFSEHRSDDFKVNLDRLIEMKALVTEVSGVADFPTIEHGDLVIDAIFGIGLKRSPSGFTKKLIQRINNSKAGIISLDFPSGLFSASTVTDKEAVIRANHTLTFQVPKLAFLLPDNQEYVKEWQVLDIGLDKDYLNSADCLYHGSDLELNKGFYKVRKKFSHKGSFGHSLLIGGSFGKIGAMVLASRAALKAGSGLVSTYIPKCGYTAMQSTNPEVMVEVDDENYIQYFNFKTNPTAIGLGPGLGTHLKTKKGFVDFFSNCKAPMVIDADGLNIIAEFSDLSELIPENTILTPHPKEFERLVGKWHDDYAKLDKLLAYSQQHNCVVVLKGAYTAIAHQGKVWFNMSGNPALATAGSGDVLTGIITALLSQGYTSLEASLLGVYIHGRTADLAVEENESIESFSATDAIDYLGRVYKEFV</sequence>
<proteinExistence type="inferred from homology"/>
<evidence type="ECO:0000256" key="18">
    <source>
        <dbReference type="HAMAP-Rule" id="MF_01966"/>
    </source>
</evidence>
<dbReference type="CDD" id="cd01171">
    <property type="entry name" value="YXKO-related"/>
    <property type="match status" value="1"/>
</dbReference>
<dbReference type="InterPro" id="IPR004443">
    <property type="entry name" value="YjeF_N_dom"/>
</dbReference>
<dbReference type="EC" id="5.1.99.6" evidence="19"/>
<evidence type="ECO:0000256" key="7">
    <source>
        <dbReference type="ARBA" id="ARBA00022840"/>
    </source>
</evidence>
<comment type="similarity">
    <text evidence="17">Belongs to the NnrD/CARKD family.</text>
</comment>
<evidence type="ECO:0000256" key="17">
    <source>
        <dbReference type="HAMAP-Rule" id="MF_01965"/>
    </source>
</evidence>
<accession>A0ABU9L045</accession>
<reference evidence="22 23" key="1">
    <citation type="submission" date="2024-04" db="EMBL/GenBank/DDBJ databases">
        <title>whole genome sequencing of Lutimonas vermicola strain IMCC1616.</title>
        <authorList>
            <person name="Bae S.S."/>
        </authorList>
    </citation>
    <scope>NUCLEOTIDE SEQUENCE [LARGE SCALE GENOMIC DNA]</scope>
    <source>
        <strain evidence="22 23">IMCC1616</strain>
    </source>
</reference>
<keyword evidence="10 17" id="KW-0520">NAD</keyword>
<comment type="catalytic activity">
    <reaction evidence="16 17 19">
        <text>(6S)-NADPHX + ADP = AMP + phosphate + NADPH + H(+)</text>
        <dbReference type="Rhea" id="RHEA:32235"/>
        <dbReference type="ChEBI" id="CHEBI:15378"/>
        <dbReference type="ChEBI" id="CHEBI:43474"/>
        <dbReference type="ChEBI" id="CHEBI:57783"/>
        <dbReference type="ChEBI" id="CHEBI:64076"/>
        <dbReference type="ChEBI" id="CHEBI:456215"/>
        <dbReference type="ChEBI" id="CHEBI:456216"/>
        <dbReference type="EC" id="4.2.1.136"/>
    </reaction>
</comment>
<dbReference type="Proteomes" id="UP001474120">
    <property type="component" value="Unassembled WGS sequence"/>
</dbReference>
<keyword evidence="8 17" id="KW-0521">NADP</keyword>
<feature type="binding site" evidence="17">
    <location>
        <position position="439"/>
    </location>
    <ligand>
        <name>(6S)-NADPHX</name>
        <dbReference type="ChEBI" id="CHEBI:64076"/>
    </ligand>
</feature>
<keyword evidence="5 18" id="KW-0479">Metal-binding</keyword>
<feature type="domain" description="YjeF N-terminal" evidence="21">
    <location>
        <begin position="9"/>
        <end position="217"/>
    </location>
</feature>
<evidence type="ECO:0000256" key="12">
    <source>
        <dbReference type="ARBA" id="ARBA00023239"/>
    </source>
</evidence>
<feature type="binding site" evidence="18">
    <location>
        <position position="162"/>
    </location>
    <ligand>
        <name>K(+)</name>
        <dbReference type="ChEBI" id="CHEBI:29103"/>
    </ligand>
</feature>
<evidence type="ECO:0000313" key="23">
    <source>
        <dbReference type="Proteomes" id="UP001474120"/>
    </source>
</evidence>
<evidence type="ECO:0000256" key="9">
    <source>
        <dbReference type="ARBA" id="ARBA00022958"/>
    </source>
</evidence>
<keyword evidence="7 17" id="KW-0067">ATP-binding</keyword>
<feature type="binding site" evidence="17">
    <location>
        <begin position="410"/>
        <end position="414"/>
    </location>
    <ligand>
        <name>AMP</name>
        <dbReference type="ChEBI" id="CHEBI:456215"/>
    </ligand>
</feature>
<comment type="catalytic activity">
    <reaction evidence="1 18 19">
        <text>(6R)-NADHX = (6S)-NADHX</text>
        <dbReference type="Rhea" id="RHEA:32215"/>
        <dbReference type="ChEBI" id="CHEBI:64074"/>
        <dbReference type="ChEBI" id="CHEBI:64075"/>
        <dbReference type="EC" id="5.1.99.6"/>
    </reaction>
</comment>
<evidence type="ECO:0000259" key="20">
    <source>
        <dbReference type="PROSITE" id="PS51383"/>
    </source>
</evidence>
<comment type="caution">
    <text evidence="18">Lacks conserved residue(s) required for the propagation of feature annotation.</text>
</comment>
<evidence type="ECO:0000256" key="15">
    <source>
        <dbReference type="ARBA" id="ARBA00048238"/>
    </source>
</evidence>
<comment type="catalytic activity">
    <reaction evidence="15 17 19">
        <text>(6S)-NADHX + ADP = AMP + phosphate + NADH + H(+)</text>
        <dbReference type="Rhea" id="RHEA:32223"/>
        <dbReference type="ChEBI" id="CHEBI:15378"/>
        <dbReference type="ChEBI" id="CHEBI:43474"/>
        <dbReference type="ChEBI" id="CHEBI:57945"/>
        <dbReference type="ChEBI" id="CHEBI:64074"/>
        <dbReference type="ChEBI" id="CHEBI:456215"/>
        <dbReference type="ChEBI" id="CHEBI:456216"/>
        <dbReference type="EC" id="4.2.1.136"/>
    </reaction>
</comment>
<evidence type="ECO:0000259" key="21">
    <source>
        <dbReference type="PROSITE" id="PS51385"/>
    </source>
</evidence>
<keyword evidence="6 17" id="KW-0547">Nucleotide-binding</keyword>
<name>A0ABU9L045_9FLAO</name>
<dbReference type="PROSITE" id="PS51385">
    <property type="entry name" value="YJEF_N"/>
    <property type="match status" value="1"/>
</dbReference>
<evidence type="ECO:0000256" key="10">
    <source>
        <dbReference type="ARBA" id="ARBA00023027"/>
    </source>
</evidence>
<feature type="binding site" evidence="17">
    <location>
        <position position="438"/>
    </location>
    <ligand>
        <name>AMP</name>
        <dbReference type="ChEBI" id="CHEBI:456215"/>
    </ligand>
</feature>
<dbReference type="PANTHER" id="PTHR12592:SF0">
    <property type="entry name" value="ATP-DEPENDENT (S)-NAD(P)H-HYDRATE DEHYDRATASE"/>
    <property type="match status" value="1"/>
</dbReference>
<feature type="binding site" evidence="18">
    <location>
        <position position="126"/>
    </location>
    <ligand>
        <name>K(+)</name>
        <dbReference type="ChEBI" id="CHEBI:29103"/>
    </ligand>
</feature>
<dbReference type="InterPro" id="IPR029056">
    <property type="entry name" value="Ribokinase-like"/>
</dbReference>
<feature type="binding site" evidence="18">
    <location>
        <position position="159"/>
    </location>
    <ligand>
        <name>(6S)-NADPHX</name>
        <dbReference type="ChEBI" id="CHEBI:64076"/>
    </ligand>
</feature>
<feature type="domain" description="YjeF C-terminal" evidence="20">
    <location>
        <begin position="227"/>
        <end position="499"/>
    </location>
</feature>
<dbReference type="PANTHER" id="PTHR12592">
    <property type="entry name" value="ATP-DEPENDENT (S)-NAD(P)H-HYDRATE DEHYDRATASE FAMILY MEMBER"/>
    <property type="match status" value="1"/>
</dbReference>
<organism evidence="22 23">
    <name type="scientific">Lutimonas vermicola</name>
    <dbReference type="NCBI Taxonomy" id="414288"/>
    <lineage>
        <taxon>Bacteria</taxon>
        <taxon>Pseudomonadati</taxon>
        <taxon>Bacteroidota</taxon>
        <taxon>Flavobacteriia</taxon>
        <taxon>Flavobacteriales</taxon>
        <taxon>Flavobacteriaceae</taxon>
        <taxon>Lutimonas</taxon>
    </lineage>
</organism>
<dbReference type="NCBIfam" id="TIGR00196">
    <property type="entry name" value="yjeF_cterm"/>
    <property type="match status" value="1"/>
</dbReference>
<dbReference type="NCBIfam" id="TIGR00197">
    <property type="entry name" value="yjeF_nterm"/>
    <property type="match status" value="1"/>
</dbReference>
<dbReference type="SUPFAM" id="SSF64153">
    <property type="entry name" value="YjeF N-terminal domain-like"/>
    <property type="match status" value="1"/>
</dbReference>
<keyword evidence="13" id="KW-0511">Multifunctional enzyme</keyword>
<dbReference type="Pfam" id="PF01256">
    <property type="entry name" value="Carb_kinase"/>
    <property type="match status" value="1"/>
</dbReference>
<evidence type="ECO:0000256" key="6">
    <source>
        <dbReference type="ARBA" id="ARBA00022741"/>
    </source>
</evidence>
<dbReference type="HAMAP" id="MF_01966">
    <property type="entry name" value="NADHX_epimerase"/>
    <property type="match status" value="1"/>
</dbReference>
<protein>
    <recommendedName>
        <fullName evidence="19">Bifunctional NAD(P)H-hydrate repair enzyme</fullName>
    </recommendedName>
    <alternativeName>
        <fullName evidence="19">Nicotinamide nucleotide repair protein</fullName>
    </alternativeName>
    <domain>
        <recommendedName>
            <fullName evidence="19">ADP-dependent (S)-NAD(P)H-hydrate dehydratase</fullName>
            <ecNumber evidence="19">4.2.1.136</ecNumber>
        </recommendedName>
        <alternativeName>
            <fullName evidence="19">ADP-dependent NAD(P)HX dehydratase</fullName>
        </alternativeName>
    </domain>
    <domain>
        <recommendedName>
            <fullName evidence="19">NAD(P)H-hydrate epimerase</fullName>
            <ecNumber evidence="19">5.1.99.6</ecNumber>
        </recommendedName>
    </domain>
</protein>
<dbReference type="InterPro" id="IPR017953">
    <property type="entry name" value="Carbohydrate_kinase_pred_CS"/>
</dbReference>
<feature type="binding site" evidence="17">
    <location>
        <position position="375"/>
    </location>
    <ligand>
        <name>(6S)-NADPHX</name>
        <dbReference type="ChEBI" id="CHEBI:64076"/>
    </ligand>
</feature>
<comment type="similarity">
    <text evidence="18">Belongs to the NnrE/AIBP family.</text>
</comment>
<feature type="binding site" evidence="18">
    <location>
        <position position="59"/>
    </location>
    <ligand>
        <name>K(+)</name>
        <dbReference type="ChEBI" id="CHEBI:29103"/>
    </ligand>
</feature>
<gene>
    <name evidence="18" type="primary">nnrE</name>
    <name evidence="17" type="synonym">nnrD</name>
    <name evidence="22" type="ORF">AABB81_04660</name>
</gene>
<evidence type="ECO:0000256" key="8">
    <source>
        <dbReference type="ARBA" id="ARBA00022857"/>
    </source>
</evidence>
<keyword evidence="9 18" id="KW-0630">Potassium</keyword>
<comment type="function">
    <text evidence="14 19">Bifunctional enzyme that catalyzes the epimerization of the S- and R-forms of NAD(P)HX and the dehydration of the S-form of NAD(P)HX at the expense of ADP, which is converted to AMP. This allows the repair of both epimers of NAD(P)HX, a damaged form of NAD(P)H that is a result of enzymatic or heat-dependent hydration.</text>
</comment>